<dbReference type="AlphaFoldDB" id="A0A2G9P8Y1"/>
<evidence type="ECO:0000259" key="2">
    <source>
        <dbReference type="Pfam" id="PF15625"/>
    </source>
</evidence>
<dbReference type="OrthoDB" id="2162143at2759"/>
<sequence length="163" mass="19385">MEEYEKNLKQYRTDLKQWKSWKKTQKRKSKKEGMEQNDEAEVDYMVEEPTKPSLPTQIDRHDVEVQVRDKAANIRRRPGEPILNPELSLSGYVTPDNSCPRGEVVRREDILKHSLFIKILFNNKEVSRTVTVRLGHDFRVHMGQIFNLQIFNWPESIKLQVYM</sequence>
<dbReference type="InterPro" id="IPR052434">
    <property type="entry name" value="Tectonic-like_complex_comp"/>
</dbReference>
<feature type="domain" description="CC2D2A N-terminal C2" evidence="2">
    <location>
        <begin position="78"/>
        <end position="162"/>
    </location>
</feature>
<reference evidence="4" key="1">
    <citation type="journal article" date="2017" name="Nat. Commun.">
        <title>The North American bullfrog draft genome provides insight into hormonal regulation of long noncoding RNA.</title>
        <authorList>
            <person name="Hammond S.A."/>
            <person name="Warren R.L."/>
            <person name="Vandervalk B.P."/>
            <person name="Kucuk E."/>
            <person name="Khan H."/>
            <person name="Gibb E.A."/>
            <person name="Pandoh P."/>
            <person name="Kirk H."/>
            <person name="Zhao Y."/>
            <person name="Jones M."/>
            <person name="Mungall A.J."/>
            <person name="Coope R."/>
            <person name="Pleasance S."/>
            <person name="Moore R.A."/>
            <person name="Holt R.A."/>
            <person name="Round J.M."/>
            <person name="Ohora S."/>
            <person name="Walle B.V."/>
            <person name="Veldhoen N."/>
            <person name="Helbing C.C."/>
            <person name="Birol I."/>
        </authorList>
    </citation>
    <scope>NUCLEOTIDE SEQUENCE [LARGE SCALE GENOMIC DNA]</scope>
</reference>
<dbReference type="PANTHER" id="PTHR20837:SF7">
    <property type="entry name" value="COILED-COIL AND C2 DOMAIN-CONTAINING PROTEIN 2A"/>
    <property type="match status" value="1"/>
</dbReference>
<evidence type="ECO:0000256" key="1">
    <source>
        <dbReference type="SAM" id="MobiDB-lite"/>
    </source>
</evidence>
<dbReference type="GO" id="GO:1904491">
    <property type="term" value="P:protein localization to ciliary transition zone"/>
    <property type="evidence" value="ECO:0007669"/>
    <property type="project" value="TreeGrafter"/>
</dbReference>
<keyword evidence="4" id="KW-1185">Reference proteome</keyword>
<feature type="compositionally biased region" description="Basic residues" evidence="1">
    <location>
        <begin position="20"/>
        <end position="30"/>
    </location>
</feature>
<feature type="non-terminal residue" evidence="3">
    <location>
        <position position="163"/>
    </location>
</feature>
<dbReference type="PANTHER" id="PTHR20837">
    <property type="entry name" value="CENTROSOMAL PROTEIN-RELATED"/>
    <property type="match status" value="1"/>
</dbReference>
<dbReference type="InterPro" id="IPR028928">
    <property type="entry name" value="CC2D2AN-C2"/>
</dbReference>
<dbReference type="Pfam" id="PF15625">
    <property type="entry name" value="CC2D2AN-C2"/>
    <property type="match status" value="1"/>
</dbReference>
<accession>A0A2G9P8Y1</accession>
<dbReference type="Proteomes" id="UP000228934">
    <property type="component" value="Unassembled WGS sequence"/>
</dbReference>
<name>A0A2G9P8Y1_AQUCT</name>
<gene>
    <name evidence="3" type="ORF">AB205_0106630</name>
</gene>
<dbReference type="EMBL" id="KV922679">
    <property type="protein sequence ID" value="PIN99360.1"/>
    <property type="molecule type" value="Genomic_DNA"/>
</dbReference>
<feature type="region of interest" description="Disordered" evidence="1">
    <location>
        <begin position="20"/>
        <end position="42"/>
    </location>
</feature>
<evidence type="ECO:0000313" key="3">
    <source>
        <dbReference type="EMBL" id="PIN99360.1"/>
    </source>
</evidence>
<proteinExistence type="predicted"/>
<evidence type="ECO:0000313" key="4">
    <source>
        <dbReference type="Proteomes" id="UP000228934"/>
    </source>
</evidence>
<dbReference type="GO" id="GO:1905515">
    <property type="term" value="P:non-motile cilium assembly"/>
    <property type="evidence" value="ECO:0007669"/>
    <property type="project" value="TreeGrafter"/>
</dbReference>
<organism evidence="3 4">
    <name type="scientific">Aquarana catesbeiana</name>
    <name type="common">American bullfrog</name>
    <name type="synonym">Rana catesbeiana</name>
    <dbReference type="NCBI Taxonomy" id="8400"/>
    <lineage>
        <taxon>Eukaryota</taxon>
        <taxon>Metazoa</taxon>
        <taxon>Chordata</taxon>
        <taxon>Craniata</taxon>
        <taxon>Vertebrata</taxon>
        <taxon>Euteleostomi</taxon>
        <taxon>Amphibia</taxon>
        <taxon>Batrachia</taxon>
        <taxon>Anura</taxon>
        <taxon>Neobatrachia</taxon>
        <taxon>Ranoidea</taxon>
        <taxon>Ranidae</taxon>
        <taxon>Aquarana</taxon>
    </lineage>
</organism>
<dbReference type="GO" id="GO:0035869">
    <property type="term" value="C:ciliary transition zone"/>
    <property type="evidence" value="ECO:0007669"/>
    <property type="project" value="TreeGrafter"/>
</dbReference>
<protein>
    <recommendedName>
        <fullName evidence="2">CC2D2A N-terminal C2 domain-containing protein</fullName>
    </recommendedName>
</protein>